<name>A0ABU5KHP2_9ACTN</name>
<protein>
    <recommendedName>
        <fullName evidence="3">Antibiotic biosynthesis monooxygenase</fullName>
    </recommendedName>
</protein>
<dbReference type="InterPro" id="IPR011008">
    <property type="entry name" value="Dimeric_a/b-barrel"/>
</dbReference>
<dbReference type="Proteomes" id="UP001291999">
    <property type="component" value="Unassembled WGS sequence"/>
</dbReference>
<evidence type="ECO:0000313" key="2">
    <source>
        <dbReference type="Proteomes" id="UP001291999"/>
    </source>
</evidence>
<proteinExistence type="predicted"/>
<reference evidence="1 2" key="1">
    <citation type="submission" date="2023-11" db="EMBL/GenBank/DDBJ databases">
        <title>Novel species in genus Nocardioides.</title>
        <authorList>
            <person name="Zhou H."/>
        </authorList>
    </citation>
    <scope>NUCLEOTIDE SEQUENCE [LARGE SCALE GENOMIC DNA]</scope>
    <source>
        <strain evidence="1 2">S-58</strain>
    </source>
</reference>
<evidence type="ECO:0000313" key="1">
    <source>
        <dbReference type="EMBL" id="MDZ5664015.1"/>
    </source>
</evidence>
<dbReference type="RefSeq" id="WP_172264898.1">
    <property type="nucleotide sequence ID" value="NZ_JAXQPW010000008.1"/>
</dbReference>
<keyword evidence="2" id="KW-1185">Reference proteome</keyword>
<sequence length="112" mass="12680">MILRRWRGAVRPEDAEDYLRHQDETGVREYRGTPGNLGALVLRRDRPDGLVEVVALSLWRSMEDVRRFAGDEPEVAVFYPGDDDLLAEKDAHVDHFEVTGADLDPGLLEHLG</sequence>
<gene>
    <name evidence="1" type="ORF">SFC79_19725</name>
</gene>
<accession>A0ABU5KHP2</accession>
<dbReference type="SUPFAM" id="SSF54909">
    <property type="entry name" value="Dimeric alpha+beta barrel"/>
    <property type="match status" value="1"/>
</dbReference>
<dbReference type="EMBL" id="JAXQPW010000008">
    <property type="protein sequence ID" value="MDZ5664015.1"/>
    <property type="molecule type" value="Genomic_DNA"/>
</dbReference>
<comment type="caution">
    <text evidence="1">The sequence shown here is derived from an EMBL/GenBank/DDBJ whole genome shotgun (WGS) entry which is preliminary data.</text>
</comment>
<organism evidence="1 2">
    <name type="scientific">Nocardioides renjunii</name>
    <dbReference type="NCBI Taxonomy" id="3095075"/>
    <lineage>
        <taxon>Bacteria</taxon>
        <taxon>Bacillati</taxon>
        <taxon>Actinomycetota</taxon>
        <taxon>Actinomycetes</taxon>
        <taxon>Propionibacteriales</taxon>
        <taxon>Nocardioidaceae</taxon>
        <taxon>Nocardioides</taxon>
    </lineage>
</organism>
<evidence type="ECO:0008006" key="3">
    <source>
        <dbReference type="Google" id="ProtNLM"/>
    </source>
</evidence>